<keyword evidence="7" id="KW-0406">Ion transport</keyword>
<keyword evidence="6 10" id="KW-1133">Transmembrane helix</keyword>
<feature type="transmembrane region" description="Helical" evidence="10">
    <location>
        <begin position="324"/>
        <end position="344"/>
    </location>
</feature>
<name>A0ABW1EL41_9BACT</name>
<sequence length="464" mass="50277">MPKAVERIESHIWRRELAELTKLAVPVVLSELGWMAQGVVDTIMVGRLGPAAIGAVAVGNAVFYTPSLFGVGLQLGLDTLVSQAQGRKDYDECHRWLAQGIYLAIFITPPLMILAALASFAFVRVGITPSVAIPGAAYLRVLVWSLFPLLVYSAARRYLQGVGEVRVITLVYVAANLLNWGGNWVLIYGHWGFPAMGVRGSALSTVIARISMGVFLMLFAWRYERKRGHPLFKHWARPQIDRIKQLCRLGLPAAGQILLEVGAWNTATLSAGWLSPVAVATHQIAINYASITYMVPLGISAAAAVSVGHAIGAGDEAKARRAGWFCLGLGTAFMLLAAVVFVVAPKPLIELFTNDPRVLAVGPSLLWIAAAFQIFDGIQTVCTGALRGLGETRTPMIANFIGYWILGLPLGLILCFVLKWGIYGTWIGLTLALIIISLLLLRRWRHSSSRLNLASASSEALETL</sequence>
<evidence type="ECO:0000256" key="6">
    <source>
        <dbReference type="ARBA" id="ARBA00022989"/>
    </source>
</evidence>
<evidence type="ECO:0000313" key="12">
    <source>
        <dbReference type="Proteomes" id="UP001596091"/>
    </source>
</evidence>
<dbReference type="PIRSF" id="PIRSF006603">
    <property type="entry name" value="DinF"/>
    <property type="match status" value="1"/>
</dbReference>
<dbReference type="EMBL" id="JBHSPH010000010">
    <property type="protein sequence ID" value="MFC5864964.1"/>
    <property type="molecule type" value="Genomic_DNA"/>
</dbReference>
<comment type="subcellular location">
    <subcellularLocation>
        <location evidence="1">Cell membrane</location>
        <topology evidence="1">Multi-pass membrane protein</topology>
    </subcellularLocation>
</comment>
<dbReference type="RefSeq" id="WP_263332223.1">
    <property type="nucleotide sequence ID" value="NZ_JAGSYH010000001.1"/>
</dbReference>
<evidence type="ECO:0000256" key="5">
    <source>
        <dbReference type="ARBA" id="ARBA00022692"/>
    </source>
</evidence>
<keyword evidence="5 10" id="KW-0812">Transmembrane</keyword>
<evidence type="ECO:0000256" key="3">
    <source>
        <dbReference type="ARBA" id="ARBA00022449"/>
    </source>
</evidence>
<feature type="transmembrane region" description="Helical" evidence="10">
    <location>
        <begin position="364"/>
        <end position="386"/>
    </location>
</feature>
<accession>A0ABW1EL41</accession>
<feature type="transmembrane region" description="Helical" evidence="10">
    <location>
        <begin position="135"/>
        <end position="155"/>
    </location>
</feature>
<dbReference type="Proteomes" id="UP001596091">
    <property type="component" value="Unassembled WGS sequence"/>
</dbReference>
<dbReference type="Pfam" id="PF01554">
    <property type="entry name" value="MatE"/>
    <property type="match status" value="2"/>
</dbReference>
<protein>
    <recommendedName>
        <fullName evidence="9">Multidrug-efflux transporter</fullName>
    </recommendedName>
</protein>
<keyword evidence="12" id="KW-1185">Reference proteome</keyword>
<dbReference type="NCBIfam" id="TIGR00797">
    <property type="entry name" value="matE"/>
    <property type="match status" value="1"/>
</dbReference>
<dbReference type="CDD" id="cd13131">
    <property type="entry name" value="MATE_NorM_like"/>
    <property type="match status" value="1"/>
</dbReference>
<evidence type="ECO:0000256" key="10">
    <source>
        <dbReference type="SAM" id="Phobius"/>
    </source>
</evidence>
<evidence type="ECO:0000313" key="11">
    <source>
        <dbReference type="EMBL" id="MFC5864964.1"/>
    </source>
</evidence>
<organism evidence="11 12">
    <name type="scientific">Acidicapsa dinghuensis</name>
    <dbReference type="NCBI Taxonomy" id="2218256"/>
    <lineage>
        <taxon>Bacteria</taxon>
        <taxon>Pseudomonadati</taxon>
        <taxon>Acidobacteriota</taxon>
        <taxon>Terriglobia</taxon>
        <taxon>Terriglobales</taxon>
        <taxon>Acidobacteriaceae</taxon>
        <taxon>Acidicapsa</taxon>
    </lineage>
</organism>
<dbReference type="PANTHER" id="PTHR43298">
    <property type="entry name" value="MULTIDRUG RESISTANCE PROTEIN NORM-RELATED"/>
    <property type="match status" value="1"/>
</dbReference>
<feature type="transmembrane region" description="Helical" evidence="10">
    <location>
        <begin position="96"/>
        <end position="123"/>
    </location>
</feature>
<feature type="transmembrane region" description="Helical" evidence="10">
    <location>
        <begin position="167"/>
        <end position="189"/>
    </location>
</feature>
<keyword evidence="4" id="KW-1003">Cell membrane</keyword>
<dbReference type="InterPro" id="IPR002528">
    <property type="entry name" value="MATE_fam"/>
</dbReference>
<evidence type="ECO:0000256" key="1">
    <source>
        <dbReference type="ARBA" id="ARBA00004651"/>
    </source>
</evidence>
<evidence type="ECO:0000256" key="9">
    <source>
        <dbReference type="ARBA" id="ARBA00031636"/>
    </source>
</evidence>
<keyword evidence="3" id="KW-0050">Antiport</keyword>
<dbReference type="InterPro" id="IPR050222">
    <property type="entry name" value="MATE_MdtK"/>
</dbReference>
<evidence type="ECO:0000256" key="4">
    <source>
        <dbReference type="ARBA" id="ARBA00022475"/>
    </source>
</evidence>
<feature type="transmembrane region" description="Helical" evidence="10">
    <location>
        <begin position="423"/>
        <end position="441"/>
    </location>
</feature>
<comment type="caution">
    <text evidence="11">The sequence shown here is derived from an EMBL/GenBank/DDBJ whole genome shotgun (WGS) entry which is preliminary data.</text>
</comment>
<keyword evidence="2" id="KW-0813">Transport</keyword>
<evidence type="ECO:0000256" key="2">
    <source>
        <dbReference type="ARBA" id="ARBA00022448"/>
    </source>
</evidence>
<proteinExistence type="predicted"/>
<feature type="transmembrane region" description="Helical" evidence="10">
    <location>
        <begin position="201"/>
        <end position="221"/>
    </location>
</feature>
<dbReference type="InterPro" id="IPR048279">
    <property type="entry name" value="MdtK-like"/>
</dbReference>
<evidence type="ECO:0000256" key="7">
    <source>
        <dbReference type="ARBA" id="ARBA00023065"/>
    </source>
</evidence>
<reference evidence="12" key="1">
    <citation type="journal article" date="2019" name="Int. J. Syst. Evol. Microbiol.">
        <title>The Global Catalogue of Microorganisms (GCM) 10K type strain sequencing project: providing services to taxonomists for standard genome sequencing and annotation.</title>
        <authorList>
            <consortium name="The Broad Institute Genomics Platform"/>
            <consortium name="The Broad Institute Genome Sequencing Center for Infectious Disease"/>
            <person name="Wu L."/>
            <person name="Ma J."/>
        </authorList>
    </citation>
    <scope>NUCLEOTIDE SEQUENCE [LARGE SCALE GENOMIC DNA]</scope>
    <source>
        <strain evidence="12">JCM 4087</strain>
    </source>
</reference>
<keyword evidence="8 10" id="KW-0472">Membrane</keyword>
<feature type="transmembrane region" description="Helical" evidence="10">
    <location>
        <begin position="398"/>
        <end position="417"/>
    </location>
</feature>
<evidence type="ECO:0000256" key="8">
    <source>
        <dbReference type="ARBA" id="ARBA00023136"/>
    </source>
</evidence>
<dbReference type="PANTHER" id="PTHR43298:SF2">
    <property type="entry name" value="FMN_FAD EXPORTER YEEO-RELATED"/>
    <property type="match status" value="1"/>
</dbReference>
<gene>
    <name evidence="11" type="ORF">ACFPT7_21830</name>
</gene>